<feature type="compositionally biased region" description="Low complexity" evidence="4">
    <location>
        <begin position="39"/>
        <end position="59"/>
    </location>
</feature>
<organism evidence="6 7">
    <name type="scientific">Granulicella aggregans</name>
    <dbReference type="NCBI Taxonomy" id="474949"/>
    <lineage>
        <taxon>Bacteria</taxon>
        <taxon>Pseudomonadati</taxon>
        <taxon>Acidobacteriota</taxon>
        <taxon>Terriglobia</taxon>
        <taxon>Terriglobales</taxon>
        <taxon>Acidobacteriaceae</taxon>
        <taxon>Granulicella</taxon>
    </lineage>
</organism>
<dbReference type="Pfam" id="PF00656">
    <property type="entry name" value="Peptidase_C14"/>
    <property type="match status" value="1"/>
</dbReference>
<dbReference type="Pfam" id="PF14559">
    <property type="entry name" value="TPR_19"/>
    <property type="match status" value="1"/>
</dbReference>
<evidence type="ECO:0000259" key="5">
    <source>
        <dbReference type="PROSITE" id="PS50222"/>
    </source>
</evidence>
<evidence type="ECO:0000256" key="3">
    <source>
        <dbReference type="PROSITE-ProRule" id="PRU00339"/>
    </source>
</evidence>
<dbReference type="PANTHER" id="PTHR45586:SF1">
    <property type="entry name" value="LIPOPOLYSACCHARIDE ASSEMBLY PROTEIN B"/>
    <property type="match status" value="1"/>
</dbReference>
<dbReference type="PROSITE" id="PS50005">
    <property type="entry name" value="TPR"/>
    <property type="match status" value="2"/>
</dbReference>
<evidence type="ECO:0000256" key="4">
    <source>
        <dbReference type="SAM" id="MobiDB-lite"/>
    </source>
</evidence>
<feature type="domain" description="EF-hand" evidence="5">
    <location>
        <begin position="276"/>
        <end position="300"/>
    </location>
</feature>
<feature type="repeat" description="TPR" evidence="3">
    <location>
        <begin position="456"/>
        <end position="489"/>
    </location>
</feature>
<sequence length="721" mass="78936">MGMFGRRLGVYGRTCSDGFHALVVAVAFGVLGITAHGQTAPAADPATQTPAQTAPSTATRESRDLKAVPQKSTVTVTIPRSYALVVGISAYKNLPATAQLEFPNRDAEDIYAALISPEGGQFPPENVHKLINERATIANIRHELEVWLPSVTQDNDRVLIYFAGHGFVSGGKGWLATYDVDLHNITTTAYPMDGLGSSIGGKIKGKWKVLITDACHSGAITPEADRQQVTQTLLDLQKSLFSLTASRDREQSFESDRWGGGHGIFTYYVIKGIEGEADTNGDGVVDADELAEYVHTNVRLATEGRQNPTSERGSFDRNMVLAYNPSRVKGANLPAPQFGNLIIETNMDGVEVWVDGKSAGVVNKGAALRLPGISPGSHTIKGVHLGYEPDGPREEQVYPGQDSTVSLRILIARRPNHAATEEFDKGIEFYNKGYEANYKKAIEHFDAAIALDPKFSAAMVYLGRAQSALYENDKAVVSLKAAVDLDPDYQEARSSYAAVLLDSGNLDEAVRQLDVVTRREPTRGWAWYLLSQAYARKDDFADGKTSAENAIRLTPKNAEAHFWLAECMRMLKQPADAEREYNTYLALSNFDTGMAGQLNYYLAGYLLGMGKKSRATQGDIWKELRGEAYFGLCNTSYAQKQFDQAIANCQKALTYLPNDLGVNYRLGVLYSEKFNQQNQLGLLAAAKLHFSASIQSNPDAIEADRARKYVKNIDSVLAQVQ</sequence>
<keyword evidence="1" id="KW-0677">Repeat</keyword>
<keyword evidence="7" id="KW-1185">Reference proteome</keyword>
<dbReference type="GO" id="GO:0004197">
    <property type="term" value="F:cysteine-type endopeptidase activity"/>
    <property type="evidence" value="ECO:0007669"/>
    <property type="project" value="InterPro"/>
</dbReference>
<dbReference type="SMART" id="SM00028">
    <property type="entry name" value="TPR"/>
    <property type="match status" value="4"/>
</dbReference>
<accession>A0A7W8E3R1</accession>
<reference evidence="6 7" key="1">
    <citation type="submission" date="2020-08" db="EMBL/GenBank/DDBJ databases">
        <title>Genomic Encyclopedia of Type Strains, Phase IV (KMG-V): Genome sequencing to study the core and pangenomes of soil and plant-associated prokaryotes.</title>
        <authorList>
            <person name="Whitman W."/>
        </authorList>
    </citation>
    <scope>NUCLEOTIDE SEQUENCE [LARGE SCALE GENOMIC DNA]</scope>
    <source>
        <strain evidence="6 7">M8UP14</strain>
    </source>
</reference>
<evidence type="ECO:0000256" key="2">
    <source>
        <dbReference type="ARBA" id="ARBA00022803"/>
    </source>
</evidence>
<dbReference type="PROSITE" id="PS00018">
    <property type="entry name" value="EF_HAND_1"/>
    <property type="match status" value="1"/>
</dbReference>
<protein>
    <submittedName>
        <fullName evidence="6">Tetratricopeptide (TPR) repeat protein</fullName>
    </submittedName>
</protein>
<dbReference type="RefSeq" id="WP_221312693.1">
    <property type="nucleotide sequence ID" value="NZ_JACHIP010000003.1"/>
</dbReference>
<dbReference type="InterPro" id="IPR029030">
    <property type="entry name" value="Caspase-like_dom_sf"/>
</dbReference>
<keyword evidence="2 3" id="KW-0802">TPR repeat</keyword>
<dbReference type="GO" id="GO:0005509">
    <property type="term" value="F:calcium ion binding"/>
    <property type="evidence" value="ECO:0007669"/>
    <property type="project" value="InterPro"/>
</dbReference>
<name>A0A7W8E3R1_9BACT</name>
<dbReference type="PROSITE" id="PS50222">
    <property type="entry name" value="EF_HAND_2"/>
    <property type="match status" value="1"/>
</dbReference>
<feature type="region of interest" description="Disordered" evidence="4">
    <location>
        <begin position="39"/>
        <end position="68"/>
    </location>
</feature>
<dbReference type="Pfam" id="PF13431">
    <property type="entry name" value="TPR_17"/>
    <property type="match status" value="1"/>
</dbReference>
<dbReference type="PANTHER" id="PTHR45586">
    <property type="entry name" value="TPR REPEAT-CONTAINING PROTEIN PA4667"/>
    <property type="match status" value="1"/>
</dbReference>
<dbReference type="InterPro" id="IPR051012">
    <property type="entry name" value="CellSynth/LPSAsmb/PSIAsmb"/>
</dbReference>
<dbReference type="InterPro" id="IPR019734">
    <property type="entry name" value="TPR_rpt"/>
</dbReference>
<evidence type="ECO:0000256" key="1">
    <source>
        <dbReference type="ARBA" id="ARBA00022737"/>
    </source>
</evidence>
<comment type="caution">
    <text evidence="6">The sequence shown here is derived from an EMBL/GenBank/DDBJ whole genome shotgun (WGS) entry which is preliminary data.</text>
</comment>
<gene>
    <name evidence="6" type="ORF">HDF16_002427</name>
</gene>
<dbReference type="SUPFAM" id="SSF52129">
    <property type="entry name" value="Caspase-like"/>
    <property type="match status" value="1"/>
</dbReference>
<dbReference type="InterPro" id="IPR011600">
    <property type="entry name" value="Pept_C14_caspase"/>
</dbReference>
<feature type="repeat" description="TPR" evidence="3">
    <location>
        <begin position="626"/>
        <end position="659"/>
    </location>
</feature>
<dbReference type="InterPro" id="IPR018247">
    <property type="entry name" value="EF_Hand_1_Ca_BS"/>
</dbReference>
<dbReference type="AlphaFoldDB" id="A0A7W8E3R1"/>
<dbReference type="Gene3D" id="3.40.50.1460">
    <property type="match status" value="1"/>
</dbReference>
<dbReference type="GO" id="GO:0006508">
    <property type="term" value="P:proteolysis"/>
    <property type="evidence" value="ECO:0007669"/>
    <property type="project" value="InterPro"/>
</dbReference>
<evidence type="ECO:0000313" key="6">
    <source>
        <dbReference type="EMBL" id="MBB5057721.1"/>
    </source>
</evidence>
<dbReference type="EMBL" id="JACHIP010000003">
    <property type="protein sequence ID" value="MBB5057721.1"/>
    <property type="molecule type" value="Genomic_DNA"/>
</dbReference>
<dbReference type="Gene3D" id="1.25.40.10">
    <property type="entry name" value="Tetratricopeptide repeat domain"/>
    <property type="match status" value="3"/>
</dbReference>
<dbReference type="InterPro" id="IPR011990">
    <property type="entry name" value="TPR-like_helical_dom_sf"/>
</dbReference>
<dbReference type="InterPro" id="IPR002048">
    <property type="entry name" value="EF_hand_dom"/>
</dbReference>
<dbReference type="SUPFAM" id="SSF48452">
    <property type="entry name" value="TPR-like"/>
    <property type="match status" value="2"/>
</dbReference>
<evidence type="ECO:0000313" key="7">
    <source>
        <dbReference type="Proteomes" id="UP000540989"/>
    </source>
</evidence>
<dbReference type="Proteomes" id="UP000540989">
    <property type="component" value="Unassembled WGS sequence"/>
</dbReference>
<proteinExistence type="predicted"/>